<dbReference type="Proteomes" id="UP001066276">
    <property type="component" value="Chromosome 3_2"/>
</dbReference>
<dbReference type="EMBL" id="JANPWB010000006">
    <property type="protein sequence ID" value="KAJ1178243.1"/>
    <property type="molecule type" value="Genomic_DNA"/>
</dbReference>
<evidence type="ECO:0000313" key="3">
    <source>
        <dbReference type="Proteomes" id="UP001066276"/>
    </source>
</evidence>
<proteinExistence type="predicted"/>
<dbReference type="AlphaFoldDB" id="A0AAV7TPA9"/>
<name>A0AAV7TPA9_PLEWA</name>
<protein>
    <submittedName>
        <fullName evidence="2">Uncharacterized protein</fullName>
    </submittedName>
</protein>
<reference evidence="2" key="1">
    <citation type="journal article" date="2022" name="bioRxiv">
        <title>Sequencing and chromosome-scale assembly of the giantPleurodeles waltlgenome.</title>
        <authorList>
            <person name="Brown T."/>
            <person name="Elewa A."/>
            <person name="Iarovenko S."/>
            <person name="Subramanian E."/>
            <person name="Araus A.J."/>
            <person name="Petzold A."/>
            <person name="Susuki M."/>
            <person name="Suzuki K.-i.T."/>
            <person name="Hayashi T."/>
            <person name="Toyoda A."/>
            <person name="Oliveira C."/>
            <person name="Osipova E."/>
            <person name="Leigh N.D."/>
            <person name="Simon A."/>
            <person name="Yun M.H."/>
        </authorList>
    </citation>
    <scope>NUCLEOTIDE SEQUENCE</scope>
    <source>
        <strain evidence="2">20211129_DDA</strain>
        <tissue evidence="2">Liver</tissue>
    </source>
</reference>
<organism evidence="2 3">
    <name type="scientific">Pleurodeles waltl</name>
    <name type="common">Iberian ribbed newt</name>
    <dbReference type="NCBI Taxonomy" id="8319"/>
    <lineage>
        <taxon>Eukaryota</taxon>
        <taxon>Metazoa</taxon>
        <taxon>Chordata</taxon>
        <taxon>Craniata</taxon>
        <taxon>Vertebrata</taxon>
        <taxon>Euteleostomi</taxon>
        <taxon>Amphibia</taxon>
        <taxon>Batrachia</taxon>
        <taxon>Caudata</taxon>
        <taxon>Salamandroidea</taxon>
        <taxon>Salamandridae</taxon>
        <taxon>Pleurodelinae</taxon>
        <taxon>Pleurodeles</taxon>
    </lineage>
</organism>
<sequence length="114" mass="13059">MEQVAQHWKARNHRPRLRNGNGTRAEARKRETRGKRPTTMKQRPRDPARKQRRTMNPHLVGGRWCRWCRVGHVSDLLRSARRGRAAAVAVAILGGCKPGEDCLFCRCVSRLHSG</sequence>
<evidence type="ECO:0000256" key="1">
    <source>
        <dbReference type="SAM" id="MobiDB-lite"/>
    </source>
</evidence>
<feature type="compositionally biased region" description="Basic residues" evidence="1">
    <location>
        <begin position="8"/>
        <end position="17"/>
    </location>
</feature>
<keyword evidence="3" id="KW-1185">Reference proteome</keyword>
<feature type="region of interest" description="Disordered" evidence="1">
    <location>
        <begin position="1"/>
        <end position="56"/>
    </location>
</feature>
<gene>
    <name evidence="2" type="ORF">NDU88_003490</name>
</gene>
<evidence type="ECO:0000313" key="2">
    <source>
        <dbReference type="EMBL" id="KAJ1178243.1"/>
    </source>
</evidence>
<accession>A0AAV7TPA9</accession>
<comment type="caution">
    <text evidence="2">The sequence shown here is derived from an EMBL/GenBank/DDBJ whole genome shotgun (WGS) entry which is preliminary data.</text>
</comment>